<evidence type="ECO:0000313" key="3">
    <source>
        <dbReference type="Proteomes" id="UP000504609"/>
    </source>
</evidence>
<evidence type="ECO:0000259" key="2">
    <source>
        <dbReference type="Pfam" id="PF14577"/>
    </source>
</evidence>
<reference evidence="4" key="1">
    <citation type="submission" date="2025-08" db="UniProtKB">
        <authorList>
            <consortium name="RefSeq"/>
        </authorList>
    </citation>
    <scope>IDENTIFICATION</scope>
    <source>
        <tissue evidence="4">Young leaves</tissue>
    </source>
</reference>
<sequence>MQPMAAAAPRKSSLVKQDRHLFATRDENALTKQVLATHSEEPLELPVNPLLGLVEKIFLRAKLSTHQGTTRAQLEAIEDRSPGPTDLLDLLNFVSFTINRVSNEIRYRCSRAGDTHTVTMEVLNLLSNWPWDAKVVLALAAFAINYGEFWLLAQQSTTDFLAKDISLLKKLPEMFERIDIVKQKFEEVDKLINTLMAVAKCIVDFTMLPPHYITPDTPEMKSATTLIPTATYWTIRSIVACAAQNAGLVGVGHEYLASASESWELSSLTHKIDSIRKHLEQLLLACHHYINEKMHQEAYANLVRLFEIPHIDNHKILKALIFSKDDKPPLIDGQSKEKATLEVLRKKNVLLLISDLDLTTVELSMLEQIYRDCINNKSRAESDYEVVWMPIVESPWTDEKQKKFERLLGMMPWYSVAHPSTIESAVVEYIRQVWKFVKKPLLVVLDPRGKVVNTNAFHMMWIWGNLAHPFTSAREDSLWKEETWRLELLIDSVEPQVFQWIETGKYICIFGGEDLGWIRSFSRKIVEVAKDAGIELEILYVGKSNPGGKIRKNMAAIVEDKLIHTLEDPTLIWFFWVRLESMWYSKTQRGSTIQNDPIMQETMTMMSLDSGGQGWAVMSKGSTDMLRAKAEIMSNVVDGYDKRWKVNAKEKGFMAAMRKDLEDTHTPEHCNRLILPSSNGTIPEKIVCSECGTAMEKFIMYRCCND</sequence>
<dbReference type="Pfam" id="PF14577">
    <property type="entry name" value="SEO_C"/>
    <property type="match status" value="1"/>
</dbReference>
<dbReference type="GeneID" id="111462869"/>
<protein>
    <submittedName>
        <fullName evidence="4">Protein SIEVE ELEMENT OCCLUSION B-like</fullName>
    </submittedName>
</protein>
<dbReference type="PANTHER" id="PTHR33232:SF20">
    <property type="entry name" value="PROTEIN SIEVE ELEMENT OCCLUSION B-LIKE"/>
    <property type="match status" value="1"/>
</dbReference>
<dbReference type="KEGG" id="cmos:111462869"/>
<dbReference type="Pfam" id="PF14576">
    <property type="entry name" value="SEO_N"/>
    <property type="match status" value="1"/>
</dbReference>
<feature type="domain" description="Sieve element occlusion C-terminal" evidence="2">
    <location>
        <begin position="474"/>
        <end position="705"/>
    </location>
</feature>
<organism evidence="3 4">
    <name type="scientific">Cucurbita moschata</name>
    <name type="common">Winter crookneck squash</name>
    <name type="synonym">Cucurbita pepo var. moschata</name>
    <dbReference type="NCBI Taxonomy" id="3662"/>
    <lineage>
        <taxon>Eukaryota</taxon>
        <taxon>Viridiplantae</taxon>
        <taxon>Streptophyta</taxon>
        <taxon>Embryophyta</taxon>
        <taxon>Tracheophyta</taxon>
        <taxon>Spermatophyta</taxon>
        <taxon>Magnoliopsida</taxon>
        <taxon>eudicotyledons</taxon>
        <taxon>Gunneridae</taxon>
        <taxon>Pentapetalae</taxon>
        <taxon>rosids</taxon>
        <taxon>fabids</taxon>
        <taxon>Cucurbitales</taxon>
        <taxon>Cucurbitaceae</taxon>
        <taxon>Cucurbiteae</taxon>
        <taxon>Cucurbita</taxon>
    </lineage>
</organism>
<name>A0A6J1HCN7_CUCMO</name>
<dbReference type="Proteomes" id="UP000504609">
    <property type="component" value="Unplaced"/>
</dbReference>
<dbReference type="InterPro" id="IPR027944">
    <property type="entry name" value="SEO_C"/>
</dbReference>
<dbReference type="SMR" id="A0A6J1HCN7"/>
<evidence type="ECO:0000313" key="4">
    <source>
        <dbReference type="RefSeq" id="XP_022962422.1"/>
    </source>
</evidence>
<keyword evidence="3" id="KW-1185">Reference proteome</keyword>
<dbReference type="GO" id="GO:0010088">
    <property type="term" value="P:phloem development"/>
    <property type="evidence" value="ECO:0007669"/>
    <property type="project" value="InterPro"/>
</dbReference>
<gene>
    <name evidence="4" type="primary">LOC111462869</name>
</gene>
<accession>A0A6J1HCN7</accession>
<evidence type="ECO:0000259" key="1">
    <source>
        <dbReference type="Pfam" id="PF14576"/>
    </source>
</evidence>
<dbReference type="Gene3D" id="3.40.30.10">
    <property type="entry name" value="Glutaredoxin"/>
    <property type="match status" value="1"/>
</dbReference>
<dbReference type="RefSeq" id="XP_022962422.1">
    <property type="nucleotide sequence ID" value="XM_023106654.1"/>
</dbReference>
<dbReference type="PANTHER" id="PTHR33232">
    <property type="entry name" value="PROTEIN SIEVE ELEMENT OCCLUSION B-LIKE"/>
    <property type="match status" value="1"/>
</dbReference>
<proteinExistence type="predicted"/>
<dbReference type="AlphaFoldDB" id="A0A6J1HCN7"/>
<dbReference type="InterPro" id="IPR039299">
    <property type="entry name" value="SEOA"/>
</dbReference>
<feature type="domain" description="Sieve element occlusion N-terminal" evidence="1">
    <location>
        <begin position="26"/>
        <end position="310"/>
    </location>
</feature>
<dbReference type="InterPro" id="IPR027942">
    <property type="entry name" value="SEO_N"/>
</dbReference>